<organism evidence="4 5">
    <name type="scientific">Funneliformis caledonium</name>
    <dbReference type="NCBI Taxonomy" id="1117310"/>
    <lineage>
        <taxon>Eukaryota</taxon>
        <taxon>Fungi</taxon>
        <taxon>Fungi incertae sedis</taxon>
        <taxon>Mucoromycota</taxon>
        <taxon>Glomeromycotina</taxon>
        <taxon>Glomeromycetes</taxon>
        <taxon>Glomerales</taxon>
        <taxon>Glomeraceae</taxon>
        <taxon>Funneliformis</taxon>
    </lineage>
</organism>
<name>A0A9N8ZX85_9GLOM</name>
<dbReference type="GO" id="GO:0006388">
    <property type="term" value="P:tRNA splicing, via endonucleolytic cleavage and ligation"/>
    <property type="evidence" value="ECO:0007669"/>
    <property type="project" value="InterPro"/>
</dbReference>
<dbReference type="AlphaFoldDB" id="A0A9N8ZX85"/>
<evidence type="ECO:0000313" key="4">
    <source>
        <dbReference type="EMBL" id="CAG8510337.1"/>
    </source>
</evidence>
<accession>A0A9N8ZX85</accession>
<evidence type="ECO:0000259" key="1">
    <source>
        <dbReference type="Pfam" id="PF08302"/>
    </source>
</evidence>
<feature type="domain" description="T4 RNA ligase 1-like N-terminal" evidence="3">
    <location>
        <begin position="66"/>
        <end position="293"/>
    </location>
</feature>
<evidence type="ECO:0000313" key="5">
    <source>
        <dbReference type="Proteomes" id="UP000789570"/>
    </source>
</evidence>
<sequence length="745" mass="86589">MKVTEQDLQEADELITTLSNLDKPREKRAKRLVKKNDYVHQPSGIAVSSWKMNEWDYKKGRTPTKIRGLFTRQVKNRYEIIIRGYDKFFNVGEVSETTWEHLEMNTLGPYEITSKENGCIIFIGGLPGDHILVTSKHSMGVREDAVAHAIVGEQWLDTHLEKAGKTKQELARFLYENRLTAVAELCDDQFEEHVLPYNTPDRRGLYLHGMNLNTVNLKTWQSEMVANFAKEWGFLSIPFYVKPSITEVKSFIKEIRQSGSLEDGIPIEGFVIRAKTNSGQDFFFKVKYDEPYLMYREWREITKALLSKRNPKTTYTMSRHYLEWVKERIIKQPELFNGYQQNHGIFRVRDMFLEYWKNKFGAEEIPIEENQQYHKTLLVPVGTIGCGKTVLSVALAKLFSFVHIQNDNIVVKKPSLEFYKIINESFKTRDVVIADRNNHLKDLRRTLLEAVKEIWPKVRIVAIYWNHDQPDQEIFQITSTRIITRGENHQSLTPGNPDYERVIWKFLHDFQPLDSNNNVDDQFDDVICLDIANDIKTNLEIVIDGLQGIIGIEKPGEDAIKNALDEIKNYKPTIRKRQSSQSANSALYVGIALDFNVQDFLTRYFKEHLQEEPEIFKELVQRDRIKPTPHVTLVHRKELKKNSSSEQWKKCIAMCGQPVKLYIDKIIVNAQIMALVVDRFDPQHIPCKNKIPHVTVGTISNDVKAFQANSLCESMLLNNDHDNEGRIIKLEKELEITGIIKTFHY</sequence>
<dbReference type="SUPFAM" id="SSF52540">
    <property type="entry name" value="P-loop containing nucleoside triphosphate hydrolases"/>
    <property type="match status" value="1"/>
</dbReference>
<dbReference type="GO" id="GO:0003972">
    <property type="term" value="F:RNA ligase (ATP) activity"/>
    <property type="evidence" value="ECO:0007669"/>
    <property type="project" value="InterPro"/>
</dbReference>
<dbReference type="Pfam" id="PF09511">
    <property type="entry name" value="RNA_lig_T4_1"/>
    <property type="match status" value="1"/>
</dbReference>
<dbReference type="EMBL" id="CAJVPQ010000789">
    <property type="protein sequence ID" value="CAG8510337.1"/>
    <property type="molecule type" value="Genomic_DNA"/>
</dbReference>
<dbReference type="GO" id="GO:0005524">
    <property type="term" value="F:ATP binding"/>
    <property type="evidence" value="ECO:0007669"/>
    <property type="project" value="InterPro"/>
</dbReference>
<dbReference type="Gene3D" id="3.40.50.300">
    <property type="entry name" value="P-loop containing nucleotide triphosphate hydrolases"/>
    <property type="match status" value="1"/>
</dbReference>
<proteinExistence type="predicted"/>
<dbReference type="Proteomes" id="UP000789570">
    <property type="component" value="Unassembled WGS sequence"/>
</dbReference>
<dbReference type="Pfam" id="PF08303">
    <property type="entry name" value="tRNA_lig_kinase"/>
    <property type="match status" value="1"/>
</dbReference>
<evidence type="ECO:0000259" key="2">
    <source>
        <dbReference type="Pfam" id="PF08303"/>
    </source>
</evidence>
<feature type="domain" description="tRNA ligase phosphodiesterase" evidence="1">
    <location>
        <begin position="538"/>
        <end position="741"/>
    </location>
</feature>
<dbReference type="GO" id="GO:0005634">
    <property type="term" value="C:nucleus"/>
    <property type="evidence" value="ECO:0007669"/>
    <property type="project" value="TreeGrafter"/>
</dbReference>
<gene>
    <name evidence="4" type="ORF">FCALED_LOCUS4164</name>
</gene>
<dbReference type="PANTHER" id="PTHR32004">
    <property type="entry name" value="TRNA LIGASE"/>
    <property type="match status" value="1"/>
</dbReference>
<dbReference type="PANTHER" id="PTHR32004:SF1">
    <property type="entry name" value="TRNA LIGASE"/>
    <property type="match status" value="1"/>
</dbReference>
<protein>
    <submittedName>
        <fullName evidence="4">6924_t:CDS:1</fullName>
    </submittedName>
</protein>
<comment type="caution">
    <text evidence="4">The sequence shown here is derived from an EMBL/GenBank/DDBJ whole genome shotgun (WGS) entry which is preliminary data.</text>
</comment>
<reference evidence="4" key="1">
    <citation type="submission" date="2021-06" db="EMBL/GenBank/DDBJ databases">
        <authorList>
            <person name="Kallberg Y."/>
            <person name="Tangrot J."/>
            <person name="Rosling A."/>
        </authorList>
    </citation>
    <scope>NUCLEOTIDE SEQUENCE</scope>
    <source>
        <strain evidence="4">UK204</strain>
    </source>
</reference>
<dbReference type="InterPro" id="IPR015965">
    <property type="entry name" value="tRNA_lig_PDEase"/>
</dbReference>
<keyword evidence="5" id="KW-1185">Reference proteome</keyword>
<dbReference type="Pfam" id="PF08302">
    <property type="entry name" value="tRNA_lig_CPD"/>
    <property type="match status" value="1"/>
</dbReference>
<dbReference type="InterPro" id="IPR015966">
    <property type="entry name" value="tRNA_lig_kin_fungi"/>
</dbReference>
<dbReference type="OrthoDB" id="276239at2759"/>
<evidence type="ECO:0000259" key="3">
    <source>
        <dbReference type="Pfam" id="PF09511"/>
    </source>
</evidence>
<feature type="domain" description="tRNA ligase kinase" evidence="2">
    <location>
        <begin position="377"/>
        <end position="531"/>
    </location>
</feature>
<dbReference type="InterPro" id="IPR027417">
    <property type="entry name" value="P-loop_NTPase"/>
</dbReference>
<dbReference type="InterPro" id="IPR019039">
    <property type="entry name" value="T4-Rnl1-like_N"/>
</dbReference>